<proteinExistence type="predicted"/>
<dbReference type="InterPro" id="IPR012340">
    <property type="entry name" value="NA-bd_OB-fold"/>
</dbReference>
<keyword evidence="4" id="KW-1185">Reference proteome</keyword>
<evidence type="ECO:0000256" key="2">
    <source>
        <dbReference type="PROSITE-ProRule" id="PRU00252"/>
    </source>
</evidence>
<organism evidence="3 4">
    <name type="scientific">Dermatophagoides pteronyssinus</name>
    <name type="common">European house dust mite</name>
    <dbReference type="NCBI Taxonomy" id="6956"/>
    <lineage>
        <taxon>Eukaryota</taxon>
        <taxon>Metazoa</taxon>
        <taxon>Ecdysozoa</taxon>
        <taxon>Arthropoda</taxon>
        <taxon>Chelicerata</taxon>
        <taxon>Arachnida</taxon>
        <taxon>Acari</taxon>
        <taxon>Acariformes</taxon>
        <taxon>Sarcoptiformes</taxon>
        <taxon>Astigmata</taxon>
        <taxon>Psoroptidia</taxon>
        <taxon>Analgoidea</taxon>
        <taxon>Pyroglyphidae</taxon>
        <taxon>Dermatophagoidinae</taxon>
        <taxon>Dermatophagoides</taxon>
    </lineage>
</organism>
<dbReference type="Pfam" id="PF00436">
    <property type="entry name" value="SSB"/>
    <property type="match status" value="1"/>
</dbReference>
<reference evidence="3 4" key="1">
    <citation type="journal article" date="2018" name="J. Allergy Clin. Immunol.">
        <title>High-quality assembly of Dermatophagoides pteronyssinus genome and transcriptome reveals a wide range of novel allergens.</title>
        <authorList>
            <person name="Liu X.Y."/>
            <person name="Yang K.Y."/>
            <person name="Wang M.Q."/>
            <person name="Kwok J.S."/>
            <person name="Zeng X."/>
            <person name="Yang Z."/>
            <person name="Xiao X.J."/>
            <person name="Lau C.P."/>
            <person name="Li Y."/>
            <person name="Huang Z.M."/>
            <person name="Ba J.G."/>
            <person name="Yim A.K."/>
            <person name="Ouyang C.Y."/>
            <person name="Ngai S.M."/>
            <person name="Chan T.F."/>
            <person name="Leung E.L."/>
            <person name="Liu L."/>
            <person name="Liu Z.G."/>
            <person name="Tsui S.K."/>
        </authorList>
    </citation>
    <scope>NUCLEOTIDE SEQUENCE [LARGE SCALE GENOMIC DNA]</scope>
    <source>
        <strain evidence="3">Derp</strain>
    </source>
</reference>
<protein>
    <submittedName>
        <fullName evidence="3">Single-stranded DNA-binding protein, mitochondrial</fullName>
    </submittedName>
</protein>
<reference evidence="3 4" key="2">
    <citation type="journal article" date="2022" name="Mol. Biol. Evol.">
        <title>Comparative Genomics Reveals Insights into the Divergent Evolution of Astigmatic Mites and Household Pest Adaptations.</title>
        <authorList>
            <person name="Xiong Q."/>
            <person name="Wan A.T."/>
            <person name="Liu X."/>
            <person name="Fung C.S."/>
            <person name="Xiao X."/>
            <person name="Malainual N."/>
            <person name="Hou J."/>
            <person name="Wang L."/>
            <person name="Wang M."/>
            <person name="Yang K.Y."/>
            <person name="Cui Y."/>
            <person name="Leung E.L."/>
            <person name="Nong W."/>
            <person name="Shin S.K."/>
            <person name="Au S.W."/>
            <person name="Jeong K.Y."/>
            <person name="Chew F.T."/>
            <person name="Hui J.H."/>
            <person name="Leung T.F."/>
            <person name="Tungtrongchitr A."/>
            <person name="Zhong N."/>
            <person name="Liu Z."/>
            <person name="Tsui S.K."/>
        </authorList>
    </citation>
    <scope>NUCLEOTIDE SEQUENCE [LARGE SCALE GENOMIC DNA]</scope>
    <source>
        <strain evidence="3">Derp</strain>
    </source>
</reference>
<dbReference type="PROSITE" id="PS50935">
    <property type="entry name" value="SSB"/>
    <property type="match status" value="1"/>
</dbReference>
<dbReference type="Gene3D" id="2.40.50.140">
    <property type="entry name" value="Nucleic acid-binding proteins"/>
    <property type="match status" value="1"/>
</dbReference>
<evidence type="ECO:0000256" key="1">
    <source>
        <dbReference type="ARBA" id="ARBA00023125"/>
    </source>
</evidence>
<dbReference type="InterPro" id="IPR000424">
    <property type="entry name" value="Primosome_PriB/ssb"/>
</dbReference>
<dbReference type="EMBL" id="NJHN03000037">
    <property type="protein sequence ID" value="KAH9422238.1"/>
    <property type="molecule type" value="Genomic_DNA"/>
</dbReference>
<evidence type="ECO:0000313" key="4">
    <source>
        <dbReference type="Proteomes" id="UP000887458"/>
    </source>
</evidence>
<dbReference type="PANTHER" id="PTHR10302:SF0">
    <property type="entry name" value="SINGLE-STRANDED DNA-BINDING PROTEIN, MITOCHONDRIAL"/>
    <property type="match status" value="1"/>
</dbReference>
<dbReference type="InterPro" id="IPR011344">
    <property type="entry name" value="ssDNA-bd"/>
</dbReference>
<dbReference type="Proteomes" id="UP000887458">
    <property type="component" value="Unassembled WGS sequence"/>
</dbReference>
<keyword evidence="1 2" id="KW-0238">DNA-binding</keyword>
<dbReference type="SUPFAM" id="SSF50249">
    <property type="entry name" value="Nucleic acid-binding proteins"/>
    <property type="match status" value="1"/>
</dbReference>
<dbReference type="CDD" id="cd04496">
    <property type="entry name" value="SSB_OBF"/>
    <property type="match status" value="1"/>
</dbReference>
<dbReference type="GO" id="GO:0003677">
    <property type="term" value="F:DNA binding"/>
    <property type="evidence" value="ECO:0007669"/>
    <property type="project" value="UniProtKB-KW"/>
</dbReference>
<dbReference type="PANTHER" id="PTHR10302">
    <property type="entry name" value="SINGLE-STRANDED DNA-BINDING PROTEIN"/>
    <property type="match status" value="1"/>
</dbReference>
<sequence length="182" mass="21210">MAHQNITNFRYLLRSKFCDSIRFSSTKVSSEAKIPDNSKCINKVILLGRCVAEANLKPLNNTNFATFIMVTNDLRRTKSNEIVKRSDFHKVFVYQPFLAQKANDLITKGTRIYLEGKLNYRKYENQFFSNIVAEKILFISGTNRQQQQQEFDDDDNIEEIDEAFINESEQQQQPQTSEKYSA</sequence>
<name>A0ABQ8JIH8_DERPT</name>
<comment type="caution">
    <text evidence="3">The sequence shown here is derived from an EMBL/GenBank/DDBJ whole genome shotgun (WGS) entry which is preliminary data.</text>
</comment>
<dbReference type="NCBIfam" id="TIGR00621">
    <property type="entry name" value="ssb"/>
    <property type="match status" value="1"/>
</dbReference>
<evidence type="ECO:0000313" key="3">
    <source>
        <dbReference type="EMBL" id="KAH9422238.1"/>
    </source>
</evidence>
<gene>
    <name evidence="3" type="primary">SSBP1_2</name>
    <name evidence="3" type="ORF">DERP_002535</name>
</gene>
<accession>A0ABQ8JIH8</accession>